<dbReference type="SUPFAM" id="SSF51735">
    <property type="entry name" value="NAD(P)-binding Rossmann-fold domains"/>
    <property type="match status" value="1"/>
</dbReference>
<dbReference type="RefSeq" id="WP_091074576.1">
    <property type="nucleotide sequence ID" value="NZ_LT629799.1"/>
</dbReference>
<dbReference type="Pfam" id="PF01408">
    <property type="entry name" value="GFO_IDH_MocA"/>
    <property type="match status" value="1"/>
</dbReference>
<feature type="domain" description="GFO/IDH/MocA-like oxidoreductase" evidence="2">
    <location>
        <begin position="170"/>
        <end position="257"/>
    </location>
</feature>
<reference evidence="4" key="1">
    <citation type="submission" date="2016-10" db="EMBL/GenBank/DDBJ databases">
        <authorList>
            <person name="Varghese N."/>
            <person name="Submissions S."/>
        </authorList>
    </citation>
    <scope>NUCLEOTIDE SEQUENCE [LARGE SCALE GENOMIC DNA]</scope>
    <source>
        <strain evidence="4">DSM 21743</strain>
    </source>
</reference>
<dbReference type="InterPro" id="IPR051450">
    <property type="entry name" value="Gfo/Idh/MocA_Oxidoreductases"/>
</dbReference>
<name>A0A1H2MMG5_9ACTN</name>
<accession>A0A1H2MMG5</accession>
<keyword evidence="4" id="KW-1185">Reference proteome</keyword>
<protein>
    <submittedName>
        <fullName evidence="3">Predicted dehydrogenase</fullName>
    </submittedName>
</protein>
<evidence type="ECO:0000259" key="1">
    <source>
        <dbReference type="Pfam" id="PF01408"/>
    </source>
</evidence>
<dbReference type="Gene3D" id="3.30.360.10">
    <property type="entry name" value="Dihydrodipicolinate Reductase, domain 2"/>
    <property type="match status" value="1"/>
</dbReference>
<dbReference type="STRING" id="546874.SAMN04488544_2361"/>
<dbReference type="InterPro" id="IPR036291">
    <property type="entry name" value="NAD(P)-bd_dom_sf"/>
</dbReference>
<sequence length="371" mass="38978">MTNPTVPPNRPVRVVQVGAGGMGRTWLRTLAADPDVELVGLVDLDEATARRAADEEGHAGVPVATAYDRLAVEPPDVLLNVTVPGAHHAVSSAALRAGMTVLSEKPLAPTVAEGLSLAAASEVAGRLLVVSQSRRYFRHLAALRRQLAELGPVASLGCAFFRAPHFGGFREEMEQPLLVDMAIHQLDLARDLAGSEPVSVYCESHNPAWSWFAGDASAEVVVAFASGARFTFSGSWCAPGLETSWNGRWRVGAEGGSAVWDGDGVPVAERLDGTPVPAVVGEEPEETAGALAELVAALRHGGVPSGEVHANVMSLAVVEAAVLSARDGRRVQLAEVLEAAYATALADERDAAVRERLRSWSPVHDVVGRPA</sequence>
<dbReference type="Gene3D" id="3.40.50.720">
    <property type="entry name" value="NAD(P)-binding Rossmann-like Domain"/>
    <property type="match status" value="1"/>
</dbReference>
<dbReference type="GO" id="GO:0000166">
    <property type="term" value="F:nucleotide binding"/>
    <property type="evidence" value="ECO:0007669"/>
    <property type="project" value="InterPro"/>
</dbReference>
<dbReference type="PANTHER" id="PTHR43377">
    <property type="entry name" value="BILIVERDIN REDUCTASE A"/>
    <property type="match status" value="1"/>
</dbReference>
<evidence type="ECO:0000313" key="3">
    <source>
        <dbReference type="EMBL" id="SDU94437.1"/>
    </source>
</evidence>
<evidence type="ECO:0000313" key="4">
    <source>
        <dbReference type="Proteomes" id="UP000198825"/>
    </source>
</evidence>
<dbReference type="OrthoDB" id="9800252at2"/>
<proteinExistence type="predicted"/>
<dbReference type="Proteomes" id="UP000198825">
    <property type="component" value="Chromosome I"/>
</dbReference>
<gene>
    <name evidence="3" type="ORF">SAMN04488544_2361</name>
</gene>
<organism evidence="3 4">
    <name type="scientific">Microlunatus sagamiharensis</name>
    <dbReference type="NCBI Taxonomy" id="546874"/>
    <lineage>
        <taxon>Bacteria</taxon>
        <taxon>Bacillati</taxon>
        <taxon>Actinomycetota</taxon>
        <taxon>Actinomycetes</taxon>
        <taxon>Propionibacteriales</taxon>
        <taxon>Propionibacteriaceae</taxon>
        <taxon>Microlunatus</taxon>
    </lineage>
</organism>
<dbReference type="AlphaFoldDB" id="A0A1H2MMG5"/>
<dbReference type="PANTHER" id="PTHR43377:SF1">
    <property type="entry name" value="BILIVERDIN REDUCTASE A"/>
    <property type="match status" value="1"/>
</dbReference>
<dbReference type="InterPro" id="IPR000683">
    <property type="entry name" value="Gfo/Idh/MocA-like_OxRdtase_N"/>
</dbReference>
<evidence type="ECO:0000259" key="2">
    <source>
        <dbReference type="Pfam" id="PF22725"/>
    </source>
</evidence>
<feature type="domain" description="Gfo/Idh/MocA-like oxidoreductase N-terminal" evidence="1">
    <location>
        <begin position="13"/>
        <end position="130"/>
    </location>
</feature>
<dbReference type="SUPFAM" id="SSF55347">
    <property type="entry name" value="Glyceraldehyde-3-phosphate dehydrogenase-like, C-terminal domain"/>
    <property type="match status" value="1"/>
</dbReference>
<dbReference type="Pfam" id="PF22725">
    <property type="entry name" value="GFO_IDH_MocA_C3"/>
    <property type="match status" value="1"/>
</dbReference>
<dbReference type="InterPro" id="IPR055170">
    <property type="entry name" value="GFO_IDH_MocA-like_dom"/>
</dbReference>
<dbReference type="EMBL" id="LT629799">
    <property type="protein sequence ID" value="SDU94437.1"/>
    <property type="molecule type" value="Genomic_DNA"/>
</dbReference>